<feature type="transmembrane region" description="Helical" evidence="1">
    <location>
        <begin position="966"/>
        <end position="985"/>
    </location>
</feature>
<feature type="transmembrane region" description="Helical" evidence="1">
    <location>
        <begin position="462"/>
        <end position="485"/>
    </location>
</feature>
<reference evidence="2" key="1">
    <citation type="submission" date="2018-06" db="EMBL/GenBank/DDBJ databases">
        <authorList>
            <person name="Zhirakovskaya E."/>
        </authorList>
    </citation>
    <scope>NUCLEOTIDE SEQUENCE</scope>
</reference>
<name>A0A3B0XRH9_9ZZZZ</name>
<dbReference type="InterPro" id="IPR027463">
    <property type="entry name" value="AcrB_DN_DC_subdom"/>
</dbReference>
<dbReference type="SUPFAM" id="SSF82693">
    <property type="entry name" value="Multidrug efflux transporter AcrB pore domain, PN1, PN2, PC1 and PC2 subdomains"/>
    <property type="match status" value="2"/>
</dbReference>
<gene>
    <name evidence="2" type="ORF">MNBD_GAMMA08-344</name>
</gene>
<protein>
    <submittedName>
        <fullName evidence="2">Acriflavin resistance protein</fullName>
    </submittedName>
</protein>
<sequence length="1035" mass="114822">MNKLISWFAENQVAANLVMLLIVVAGILSLQSTRKELIPNISLDKVNISIAFPGASPKEVETTICVRVEENIFDIEGIRKITSVASEGVCSVTANIESAYNSRDLMDEIKSRIDTISTFPEQAEQPQIREISIKASVASVVVSGDVDERTLKNVAETVRDELTEIDSITQVELINAKKYELSIELSESSLHEYDLNFDEITNAVKSASLDLPAGSLKTSSGDVLLRTQAQAYSGDDFEQLTLRANADGSLVKLADVATIVDGFEDTKFKGEFNGKPSLLITVYRVGEQNILEISDDIKKYIETKSPQLPNGIELNIWQDKSSYFKSRMYLLIRNALTGLLLVFLILVLFLRLQLAFWVSLGIPISFMGAFWLLPYVDGSINMISMFGFILVLGIVVDDAIVVGENIHKHHLKGNLGLKGAIDGAREVSTPVIFAVLTSVVAFMPILFLPGADGRLWMVIPQVVILTLLFSLAECLFVLPAHLSIIKTHERKENKFTRFQTQFSNGLEKFIEIFYRPFLLKVLHWRYVTVSVFLAVFIVFVAILYAGWVHLLFFPKVEGDIAIASISFSQGTPVEKTEQAVNKIEQVAQQLKQQLKIRTGENQIESIISTIGIQAMKRSGKKGDHVGEVSLSLRASEDRQVDSTEIIKLWREAVGEISGATQLTFQSSLRDSGPDISIDLTGRNTQELSVAAKALKKQLQQYAGTYDIQDSFDAGKKEIRLHLKPEAEYLGVNAKLLAHQVRQAFYGEEVQRIQRGRDDVRVFVRYPKGQRQSVYFLETMFIHLNNGVDVPLSEVANIEYTSSPAEILRVDRKRIITVSARVDESRAVPTQIKQSLNTDFLNSLSDKFRGVKWSKSGGQKNQDEIISAMVSGFILAMIGIYALMAIPFKSYTQPLMVMSAIPFGLIGALLGHILLGLDVSLLSLSGMIAVAGVVVNDNLVLVDYINRKRAAGVEMSAAIREAGVARFRPIVLTSLTTFAGLTPLMLERSVQAQFLIPMAVSLAFGVMFATLVSLLLVPASYYILEDMKEYLRFSRN</sequence>
<dbReference type="PRINTS" id="PR00702">
    <property type="entry name" value="ACRIFLAVINRP"/>
</dbReference>
<keyword evidence="1" id="KW-0472">Membrane</keyword>
<dbReference type="SUPFAM" id="SSF82714">
    <property type="entry name" value="Multidrug efflux transporter AcrB TolC docking domain, DN and DC subdomains"/>
    <property type="match status" value="2"/>
</dbReference>
<keyword evidence="1" id="KW-1133">Transmembrane helix</keyword>
<feature type="transmembrane region" description="Helical" evidence="1">
    <location>
        <begin position="997"/>
        <end position="1023"/>
    </location>
</feature>
<dbReference type="GO" id="GO:0005886">
    <property type="term" value="C:plasma membrane"/>
    <property type="evidence" value="ECO:0007669"/>
    <property type="project" value="TreeGrafter"/>
</dbReference>
<dbReference type="PANTHER" id="PTHR32063:SF33">
    <property type="entry name" value="RND SUPERFAMILY EFFLUX PUMP PERMEASE COMPONENT"/>
    <property type="match status" value="1"/>
</dbReference>
<dbReference type="Gene3D" id="3.30.70.1440">
    <property type="entry name" value="Multidrug efflux transporter AcrB pore domain"/>
    <property type="match status" value="1"/>
</dbReference>
<feature type="transmembrane region" description="Helical" evidence="1">
    <location>
        <begin position="864"/>
        <end position="882"/>
    </location>
</feature>
<dbReference type="Pfam" id="PF00873">
    <property type="entry name" value="ACR_tran"/>
    <property type="match status" value="1"/>
</dbReference>
<dbReference type="Gene3D" id="3.30.70.1320">
    <property type="entry name" value="Multidrug efflux transporter AcrB pore domain like"/>
    <property type="match status" value="1"/>
</dbReference>
<dbReference type="InterPro" id="IPR001036">
    <property type="entry name" value="Acrflvin-R"/>
</dbReference>
<dbReference type="GO" id="GO:0042910">
    <property type="term" value="F:xenobiotic transmembrane transporter activity"/>
    <property type="evidence" value="ECO:0007669"/>
    <property type="project" value="TreeGrafter"/>
</dbReference>
<accession>A0A3B0XRH9</accession>
<evidence type="ECO:0000256" key="1">
    <source>
        <dbReference type="SAM" id="Phobius"/>
    </source>
</evidence>
<feature type="transmembrane region" description="Helical" evidence="1">
    <location>
        <begin position="894"/>
        <end position="914"/>
    </location>
</feature>
<feature type="transmembrane region" description="Helical" evidence="1">
    <location>
        <begin position="330"/>
        <end position="350"/>
    </location>
</feature>
<organism evidence="2">
    <name type="scientific">hydrothermal vent metagenome</name>
    <dbReference type="NCBI Taxonomy" id="652676"/>
    <lineage>
        <taxon>unclassified sequences</taxon>
        <taxon>metagenomes</taxon>
        <taxon>ecological metagenomes</taxon>
    </lineage>
</organism>
<feature type="transmembrane region" description="Helical" evidence="1">
    <location>
        <begin position="920"/>
        <end position="945"/>
    </location>
</feature>
<keyword evidence="1" id="KW-0812">Transmembrane</keyword>
<dbReference type="AlphaFoldDB" id="A0A3B0XRH9"/>
<dbReference type="Gene3D" id="3.30.2090.10">
    <property type="entry name" value="Multidrug efflux transporter AcrB TolC docking domain, DN and DC subdomains"/>
    <property type="match status" value="2"/>
</dbReference>
<evidence type="ECO:0000313" key="2">
    <source>
        <dbReference type="EMBL" id="VAW67310.1"/>
    </source>
</evidence>
<feature type="transmembrane region" description="Helical" evidence="1">
    <location>
        <begin position="12"/>
        <end position="30"/>
    </location>
</feature>
<proteinExistence type="predicted"/>
<dbReference type="PANTHER" id="PTHR32063">
    <property type="match status" value="1"/>
</dbReference>
<dbReference type="EMBL" id="UOFH01000379">
    <property type="protein sequence ID" value="VAW67310.1"/>
    <property type="molecule type" value="Genomic_DNA"/>
</dbReference>
<feature type="transmembrane region" description="Helical" evidence="1">
    <location>
        <begin position="524"/>
        <end position="547"/>
    </location>
</feature>
<dbReference type="SUPFAM" id="SSF82866">
    <property type="entry name" value="Multidrug efflux transporter AcrB transmembrane domain"/>
    <property type="match status" value="2"/>
</dbReference>
<dbReference type="Gene3D" id="1.20.1640.10">
    <property type="entry name" value="Multidrug efflux transporter AcrB transmembrane domain"/>
    <property type="match status" value="2"/>
</dbReference>
<dbReference type="Gene3D" id="3.30.70.1430">
    <property type="entry name" value="Multidrug efflux transporter AcrB pore domain"/>
    <property type="match status" value="2"/>
</dbReference>
<feature type="transmembrane region" description="Helical" evidence="1">
    <location>
        <begin position="431"/>
        <end position="450"/>
    </location>
</feature>
<feature type="transmembrane region" description="Helical" evidence="1">
    <location>
        <begin position="356"/>
        <end position="376"/>
    </location>
</feature>